<dbReference type="Pfam" id="PF11743">
    <property type="entry name" value="DUF3301"/>
    <property type="match status" value="1"/>
</dbReference>
<dbReference type="Proteomes" id="UP000004931">
    <property type="component" value="Unassembled WGS sequence"/>
</dbReference>
<accession>A0YFM5</accession>
<proteinExistence type="predicted"/>
<dbReference type="InterPro" id="IPR021732">
    <property type="entry name" value="DUF3301"/>
</dbReference>
<evidence type="ECO:0008006" key="3">
    <source>
        <dbReference type="Google" id="ProtNLM"/>
    </source>
</evidence>
<reference evidence="1 2" key="1">
    <citation type="journal article" date="2010" name="J. Bacteriol.">
        <title>Genome sequence of the oligotrophic marine Gammaproteobacterium HTCC2143, isolated from the Oregon Coast.</title>
        <authorList>
            <person name="Oh H.M."/>
            <person name="Kang I."/>
            <person name="Ferriera S."/>
            <person name="Giovannoni S.J."/>
            <person name="Cho J.C."/>
        </authorList>
    </citation>
    <scope>NUCLEOTIDE SEQUENCE [LARGE SCALE GENOMIC DNA]</scope>
    <source>
        <strain evidence="1 2">HTCC2143</strain>
    </source>
</reference>
<comment type="caution">
    <text evidence="1">The sequence shown here is derived from an EMBL/GenBank/DDBJ whole genome shotgun (WGS) entry which is preliminary data.</text>
</comment>
<dbReference type="OrthoDB" id="5959530at2"/>
<name>A0YFM5_9GAMM</name>
<dbReference type="eggNOG" id="ENOG5032ZC9">
    <property type="taxonomic scope" value="Bacteria"/>
</dbReference>
<protein>
    <recommendedName>
        <fullName evidence="3">DUF3301 domain-containing protein</fullName>
    </recommendedName>
</protein>
<organism evidence="1 2">
    <name type="scientific">marine gamma proteobacterium HTCC2143</name>
    <dbReference type="NCBI Taxonomy" id="247633"/>
    <lineage>
        <taxon>Bacteria</taxon>
        <taxon>Pseudomonadati</taxon>
        <taxon>Pseudomonadota</taxon>
        <taxon>Gammaproteobacteria</taxon>
        <taxon>Cellvibrionales</taxon>
        <taxon>Spongiibacteraceae</taxon>
        <taxon>BD1-7 clade</taxon>
    </lineage>
</organism>
<sequence>MIDLGDILLSALFITFIMLWWNAQGVKHIAFTATKNYCKKMDVILLDDGLVLRGFWLKRDARGSLRLWRSYTFEFSSTGHERYNGQIVLLGRFVEDIQLDPHRLN</sequence>
<gene>
    <name evidence="1" type="ORF">GP2143_09545</name>
</gene>
<keyword evidence="2" id="KW-1185">Reference proteome</keyword>
<dbReference type="AlphaFoldDB" id="A0YFM5"/>
<dbReference type="STRING" id="247633.GP2143_09545"/>
<evidence type="ECO:0000313" key="2">
    <source>
        <dbReference type="Proteomes" id="UP000004931"/>
    </source>
</evidence>
<evidence type="ECO:0000313" key="1">
    <source>
        <dbReference type="EMBL" id="EAW30439.1"/>
    </source>
</evidence>
<dbReference type="EMBL" id="AAVT01000008">
    <property type="protein sequence ID" value="EAW30439.1"/>
    <property type="molecule type" value="Genomic_DNA"/>
</dbReference>